<dbReference type="EMBL" id="CM008054">
    <property type="protein sequence ID" value="PVH32281.1"/>
    <property type="molecule type" value="Genomic_DNA"/>
</dbReference>
<name>A0A2T8I3M0_9POAL</name>
<sequence>MTEGAEHGAAARIFCGCATLWILNSDGLTFQLWWGEGSHILMHCVSQQKLSYCIHARLVVILEVTYPLSLCNYYINERYVHI</sequence>
<gene>
    <name evidence="1" type="ORF">PAHAL_9G361000</name>
</gene>
<proteinExistence type="predicted"/>
<organism evidence="1">
    <name type="scientific">Panicum hallii</name>
    <dbReference type="NCBI Taxonomy" id="206008"/>
    <lineage>
        <taxon>Eukaryota</taxon>
        <taxon>Viridiplantae</taxon>
        <taxon>Streptophyta</taxon>
        <taxon>Embryophyta</taxon>
        <taxon>Tracheophyta</taxon>
        <taxon>Spermatophyta</taxon>
        <taxon>Magnoliopsida</taxon>
        <taxon>Liliopsida</taxon>
        <taxon>Poales</taxon>
        <taxon>Poaceae</taxon>
        <taxon>PACMAD clade</taxon>
        <taxon>Panicoideae</taxon>
        <taxon>Panicodae</taxon>
        <taxon>Paniceae</taxon>
        <taxon>Panicinae</taxon>
        <taxon>Panicum</taxon>
        <taxon>Panicum sect. Panicum</taxon>
    </lineage>
</organism>
<dbReference type="Gramene" id="PVH32281">
    <property type="protein sequence ID" value="PVH32281"/>
    <property type="gene ID" value="PAHAL_9G361000"/>
</dbReference>
<reference evidence="1" key="1">
    <citation type="submission" date="2018-04" db="EMBL/GenBank/DDBJ databases">
        <title>WGS assembly of Panicum hallii.</title>
        <authorList>
            <person name="Lovell J."/>
            <person name="Jenkins J."/>
            <person name="Lowry D."/>
            <person name="Mamidi S."/>
            <person name="Sreedasyam A."/>
            <person name="Weng X."/>
            <person name="Barry K."/>
            <person name="Bonette J."/>
            <person name="Campitelli B."/>
            <person name="Daum C."/>
            <person name="Gordon S."/>
            <person name="Gould B."/>
            <person name="Lipzen A."/>
            <person name="Macqueen A."/>
            <person name="Palacio-Mejia J."/>
            <person name="Plott C."/>
            <person name="Shakirov E."/>
            <person name="Shu S."/>
            <person name="Yoshinaga Y."/>
            <person name="Zane M."/>
            <person name="Rokhsar D."/>
            <person name="Grimwood J."/>
            <person name="Schmutz J."/>
            <person name="Juenger T."/>
        </authorList>
    </citation>
    <scope>NUCLEOTIDE SEQUENCE [LARGE SCALE GENOMIC DNA]</scope>
    <source>
        <strain evidence="1">FIL2</strain>
    </source>
</reference>
<protein>
    <submittedName>
        <fullName evidence="1">Uncharacterized protein</fullName>
    </submittedName>
</protein>
<accession>A0A2T8I3M0</accession>
<dbReference type="AlphaFoldDB" id="A0A2T8I3M0"/>
<dbReference type="Proteomes" id="UP000243499">
    <property type="component" value="Chromosome 9"/>
</dbReference>
<evidence type="ECO:0000313" key="1">
    <source>
        <dbReference type="EMBL" id="PVH32281.1"/>
    </source>
</evidence>